<evidence type="ECO:0000313" key="3">
    <source>
        <dbReference type="EMBL" id="RZM15835.1"/>
    </source>
</evidence>
<sequence>MMRVKIKTADKVAPQIYAYQTPGVPAHDGWTKIGYTERDVDTRIHEQSNTIDVDYEVRWHRLAKFTTEPYDSFDDKAFHKYLTREGIERKKGKEWFHIDPDPALNYFKDFQENHGEVSTSVPSDAVIPYTLRSEQAEAVDKAKSYFAAHKDGQFLWNCKPRFGKTLSAYDLCKKMGAESILIVTNRPAIANSWYSDYETFLGPQSGYVFVSVVDGIKDKKYVFSRDEYVEKAIKSDDEDLGCIEFVSLQNLKRSIYFGGIEEKLEEVAHTEWDILIIDEAHEGVDTYKTDAAFDQIKRKATLHLSGTPFKALANDKFDDDAIYNWTYADEQRKKAEWNGDATDGNPYANLPKLNMLTYQMSDIVRDKAQAGIELADRDVEEYAFDLNEFFRTNEAGTKFVHDEDVDKFLTALTTQEKFPFSTPELRNELKHTFWLLNRVSSAKCLAKKLKENDVFKEYEIVLAAGDGKLDEDDENIKAYDKVKEAIANHDKTITLSVGQLTTGVTIPEWTAVLMLSNMKSPALYMQAAFRAQNPCLFQDAKGDSYRKENAYVFDFDPARTLDIFEKFAVDLSPDTAAGKGDVDHRKKHIRELLNYFPVYGEDDNGSMIELDAEKVMTIPRHIHAKEVVSRGFMSNFLFTNISNIFGAPKEVQEQINNWEAIEEPTPKKVDAGEDTKKDLDINADGEVDISDEEVIGTAKGVFGPKIYKDVDEKLDKSISEFSKNETTKEDNEKKELKNLQETFGKPVSDTIVNTAKKHYGRELKKSTQKKLDHQLRNTTDHIIAKTYSSWKIADNQKSYEAKAAVDNAKKKGATIADIVNINTHYDEERQKMKEEMLEDLSKKVNNKELINQAAQTVVKIVETEKKNELKGEIEASVRDHLRGFTRTIPSFLMAYGDQETRLENFDKIVPPDVFEEVTGTSIEWFRRLRDGYDYQETDENGNELAGEEHRKHFDGHLFDKVVFNDSCAEFLKKKEDLADWFDDDHKEDIFDYIPPQKTNQIFTPKKVVKKMVDMLEEENPNCFDDANATFADLYVKSGLYITEIVKRLMASSEMKRLYPSEHDRLKHIFEKQVYGLAPTEIIYRIAHEYIFGFDKAGDISDKHFKQVDSLPLAKDGTLAEKLDEIFPE</sequence>
<dbReference type="InterPro" id="IPR006935">
    <property type="entry name" value="Helicase/UvrB_N"/>
</dbReference>
<feature type="domain" description="Helicase ATP-binding" evidence="1">
    <location>
        <begin position="127"/>
        <end position="338"/>
    </location>
</feature>
<feature type="domain" description="Bacteriophage T5 Orf172 DNA-binding" evidence="2">
    <location>
        <begin position="25"/>
        <end position="110"/>
    </location>
</feature>
<dbReference type="AlphaFoldDB" id="A0A4Q7DUJ8"/>
<accession>A0A4Q7DUJ8</accession>
<organism evidence="3 4">
    <name type="scientific">Lactobacillus delbrueckii</name>
    <dbReference type="NCBI Taxonomy" id="1584"/>
    <lineage>
        <taxon>Bacteria</taxon>
        <taxon>Bacillati</taxon>
        <taxon>Bacillota</taxon>
        <taxon>Bacilli</taxon>
        <taxon>Lactobacillales</taxon>
        <taxon>Lactobacillaceae</taxon>
        <taxon>Lactobacillus</taxon>
    </lineage>
</organism>
<evidence type="ECO:0000259" key="2">
    <source>
        <dbReference type="SMART" id="SM00974"/>
    </source>
</evidence>
<dbReference type="InterPro" id="IPR027417">
    <property type="entry name" value="P-loop_NTPase"/>
</dbReference>
<dbReference type="SUPFAM" id="SSF52540">
    <property type="entry name" value="P-loop containing nucleoside triphosphate hydrolases"/>
    <property type="match status" value="2"/>
</dbReference>
<comment type="caution">
    <text evidence="3">The sequence shown here is derived from an EMBL/GenBank/DDBJ whole genome shotgun (WGS) entry which is preliminary data.</text>
</comment>
<evidence type="ECO:0000259" key="1">
    <source>
        <dbReference type="SMART" id="SM00487"/>
    </source>
</evidence>
<dbReference type="Gene3D" id="3.40.50.150">
    <property type="entry name" value="Vaccinia Virus protein VP39"/>
    <property type="match status" value="1"/>
</dbReference>
<dbReference type="Proteomes" id="UP000292818">
    <property type="component" value="Unassembled WGS sequence"/>
</dbReference>
<dbReference type="Pfam" id="PF04851">
    <property type="entry name" value="ResIII"/>
    <property type="match status" value="1"/>
</dbReference>
<dbReference type="GO" id="GO:0005524">
    <property type="term" value="F:ATP binding"/>
    <property type="evidence" value="ECO:0007669"/>
    <property type="project" value="InterPro"/>
</dbReference>
<protein>
    <submittedName>
        <fullName evidence="3">Type II restriction endonuclease</fullName>
    </submittedName>
</protein>
<dbReference type="SUPFAM" id="SSF53335">
    <property type="entry name" value="S-adenosyl-L-methionine-dependent methyltransferases"/>
    <property type="match status" value="1"/>
</dbReference>
<dbReference type="GO" id="GO:0016787">
    <property type="term" value="F:hydrolase activity"/>
    <property type="evidence" value="ECO:0007669"/>
    <property type="project" value="InterPro"/>
</dbReference>
<dbReference type="EMBL" id="SETJ01000069">
    <property type="protein sequence ID" value="RZM15835.1"/>
    <property type="molecule type" value="Genomic_DNA"/>
</dbReference>
<keyword evidence="3" id="KW-0255">Endonuclease</keyword>
<keyword evidence="3" id="KW-0540">Nuclease</keyword>
<evidence type="ECO:0000313" key="4">
    <source>
        <dbReference type="Proteomes" id="UP000292818"/>
    </source>
</evidence>
<dbReference type="InterPro" id="IPR014001">
    <property type="entry name" value="Helicase_ATP-bd"/>
</dbReference>
<keyword evidence="3" id="KW-0378">Hydrolase</keyword>
<gene>
    <name evidence="3" type="ORF">LDELB18P1_1513</name>
</gene>
<dbReference type="SMART" id="SM00974">
    <property type="entry name" value="T5orf172"/>
    <property type="match status" value="1"/>
</dbReference>
<dbReference type="SMART" id="SM00487">
    <property type="entry name" value="DEXDc"/>
    <property type="match status" value="1"/>
</dbReference>
<dbReference type="InterPro" id="IPR029063">
    <property type="entry name" value="SAM-dependent_MTases_sf"/>
</dbReference>
<dbReference type="GO" id="GO:0004519">
    <property type="term" value="F:endonuclease activity"/>
    <property type="evidence" value="ECO:0007669"/>
    <property type="project" value="UniProtKB-KW"/>
</dbReference>
<dbReference type="GO" id="GO:0003677">
    <property type="term" value="F:DNA binding"/>
    <property type="evidence" value="ECO:0007669"/>
    <property type="project" value="InterPro"/>
</dbReference>
<name>A0A4Q7DUJ8_9LACO</name>
<reference evidence="3 4" key="1">
    <citation type="submission" date="2019-01" db="EMBL/GenBank/DDBJ databases">
        <title>Colonization of the human gut by bovine bacteria present in Parmesan cheese.</title>
        <authorList>
            <person name="Lugli G.A."/>
            <person name="Milani C."/>
        </authorList>
    </citation>
    <scope>NUCLEOTIDE SEQUENCE [LARGE SCALE GENOMIC DNA]</scope>
    <source>
        <strain evidence="3 4">LDELB18P1</strain>
    </source>
</reference>
<proteinExistence type="predicted"/>
<dbReference type="InterPro" id="IPR018306">
    <property type="entry name" value="Phage_T5_Orf172_DNA-bd"/>
</dbReference>
<dbReference type="Gene3D" id="3.40.50.300">
    <property type="entry name" value="P-loop containing nucleotide triphosphate hydrolases"/>
    <property type="match status" value="2"/>
</dbReference>
<dbReference type="Pfam" id="PF13455">
    <property type="entry name" value="MUG113"/>
    <property type="match status" value="1"/>
</dbReference>